<dbReference type="AlphaFoldDB" id="A0A7X1E032"/>
<dbReference type="Pfam" id="PF01564">
    <property type="entry name" value="Spermine_synth"/>
    <property type="match status" value="1"/>
</dbReference>
<comment type="caution">
    <text evidence="4">The sequence shown here is derived from an EMBL/GenBank/DDBJ whole genome shotgun (WGS) entry which is preliminary data.</text>
</comment>
<dbReference type="Proteomes" id="UP000534677">
    <property type="component" value="Unassembled WGS sequence"/>
</dbReference>
<dbReference type="PANTHER" id="PTHR43317">
    <property type="entry name" value="THERMOSPERMINE SYNTHASE ACAULIS5"/>
    <property type="match status" value="1"/>
</dbReference>
<feature type="transmembrane region" description="Helical" evidence="2">
    <location>
        <begin position="191"/>
        <end position="209"/>
    </location>
</feature>
<dbReference type="SUPFAM" id="SSF103473">
    <property type="entry name" value="MFS general substrate transporter"/>
    <property type="match status" value="1"/>
</dbReference>
<keyword evidence="2" id="KW-1133">Transmembrane helix</keyword>
<feature type="transmembrane region" description="Helical" evidence="2">
    <location>
        <begin position="406"/>
        <end position="425"/>
    </location>
</feature>
<dbReference type="SUPFAM" id="SSF53335">
    <property type="entry name" value="S-adenosyl-L-methionine-dependent methyltransferases"/>
    <property type="match status" value="1"/>
</dbReference>
<dbReference type="EMBL" id="JAAXCY010000007">
    <property type="protein sequence ID" value="MBC2408159.1"/>
    <property type="molecule type" value="Genomic_DNA"/>
</dbReference>
<feature type="transmembrane region" description="Helical" evidence="2">
    <location>
        <begin position="120"/>
        <end position="141"/>
    </location>
</feature>
<feature type="transmembrane region" description="Helical" evidence="2">
    <location>
        <begin position="260"/>
        <end position="279"/>
    </location>
</feature>
<keyword evidence="6" id="KW-1185">Reference proteome</keyword>
<protein>
    <submittedName>
        <fullName evidence="4">Fused MFS/spermidine synthase</fullName>
    </submittedName>
</protein>
<sequence>MTSHAASKTIETHSTTSILLPALLLFISGGAALVYQVLWIKQLSLVVGVEVYAITTGISAFFAGLALGGLLFGRLADRFSRPLLLYAGLELLVAVFGVGATLALGTAAEPFAWLEARIGPVAWALPFALVGLPALLMGGTLPVLVRSLNIDAKGLSQAGGRLYAANTAGAIAGTLLTAFVLIAQFGVRGSALVAALLNLAAAAGAMLAVRHRPPAIVAAAHAVQPARLALVLYAIAGGVALGYEVVWSQSIVQFMSTRTYAFAVVLATYLTGLYVGSQWMSRRVERLRDPWGIFGLLIAGAGLVALLEIALLGRWLVLLQTQAESLVLSLGGSELPGMSARFAVAALCIVFVPTLLLGAAFPVALRLSVGNRHVGRDVGAVVAFNTLGGIVGVMLCGFVLIPWLGLVRTLGLLAVIAGVVGYLAVRRGHGVKKGRRQAVVALGLVSLAVALLTPVDRLAKLLPGARNASLAFYQEGRGATVAVVTQGQGARTFQRLYIQGVSNTGDAMPSLRYMRIQALLPLLIHNGEPKSALVIGFGTGITAGALLRYPGLEHRVVAELLPSVVQAAPLFKGNYNAASDPGVELRLRDGRQELLRNPQAYDLITLEPPPPSAAGVVNLYSKDFYRLAATRLEKNGLLAQWLPLPTQNIDDSRALVRSFLDVFPYASLWTSEFHEMLLVGSLEPINLDADRIRQRFEQPGVRSALSDVGIDSAATLLATWVTDRQGLEHFAADAPAVTDDQPHIEYAPWVRAKEITRVLPALLDLRTPVPLVNADATFTRTLSAEQQRLMQFYRASLHAYDGDRDAWGRDIREVLQQDSANPYYRWFITP</sequence>
<proteinExistence type="predicted"/>
<dbReference type="Gene3D" id="1.20.1250.20">
    <property type="entry name" value="MFS general substrate transporter like domains"/>
    <property type="match status" value="1"/>
</dbReference>
<feature type="transmembrane region" description="Helical" evidence="2">
    <location>
        <begin position="230"/>
        <end position="248"/>
    </location>
</feature>
<evidence type="ECO:0000313" key="4">
    <source>
        <dbReference type="EMBL" id="MBC2408159.1"/>
    </source>
</evidence>
<evidence type="ECO:0000313" key="5">
    <source>
        <dbReference type="Proteomes" id="UP000520513"/>
    </source>
</evidence>
<dbReference type="InterPro" id="IPR029063">
    <property type="entry name" value="SAM-dependent_MTases_sf"/>
</dbReference>
<evidence type="ECO:0000313" key="3">
    <source>
        <dbReference type="EMBL" id="MBC2380931.1"/>
    </source>
</evidence>
<feature type="transmembrane region" description="Helical" evidence="2">
    <location>
        <begin position="51"/>
        <end position="72"/>
    </location>
</feature>
<feature type="transmembrane region" description="Helical" evidence="2">
    <location>
        <begin position="377"/>
        <end position="400"/>
    </location>
</feature>
<feature type="transmembrane region" description="Helical" evidence="2">
    <location>
        <begin position="18"/>
        <end position="39"/>
    </location>
</feature>
<dbReference type="Proteomes" id="UP000520513">
    <property type="component" value="Unassembled WGS sequence"/>
</dbReference>
<keyword evidence="2" id="KW-0472">Membrane</keyword>
<dbReference type="PANTHER" id="PTHR43317:SF1">
    <property type="entry name" value="THERMOSPERMINE SYNTHASE ACAULIS5"/>
    <property type="match status" value="1"/>
</dbReference>
<dbReference type="EMBL" id="JAAXCZ010000003">
    <property type="protein sequence ID" value="MBC2380931.1"/>
    <property type="molecule type" value="Genomic_DNA"/>
</dbReference>
<gene>
    <name evidence="3" type="ORF">HF209_08235</name>
    <name evidence="4" type="ORF">HF257_19285</name>
</gene>
<evidence type="ECO:0000256" key="1">
    <source>
        <dbReference type="ARBA" id="ARBA00023115"/>
    </source>
</evidence>
<dbReference type="InterPro" id="IPR036259">
    <property type="entry name" value="MFS_trans_sf"/>
</dbReference>
<evidence type="ECO:0000313" key="6">
    <source>
        <dbReference type="Proteomes" id="UP000534677"/>
    </source>
</evidence>
<name>A0A7X1E032_9PSED</name>
<dbReference type="NCBIfam" id="NF037959">
    <property type="entry name" value="MFS_SpdSyn"/>
    <property type="match status" value="2"/>
</dbReference>
<feature type="transmembrane region" description="Helical" evidence="2">
    <location>
        <begin position="291"/>
        <end position="318"/>
    </location>
</feature>
<accession>A0A7X1E032</accession>
<dbReference type="CDD" id="cd02440">
    <property type="entry name" value="AdoMet_MTases"/>
    <property type="match status" value="1"/>
</dbReference>
<organism evidence="4 5">
    <name type="scientific">Pseudomonas cremoris</name>
    <dbReference type="NCBI Taxonomy" id="2724178"/>
    <lineage>
        <taxon>Bacteria</taxon>
        <taxon>Pseudomonadati</taxon>
        <taxon>Pseudomonadota</taxon>
        <taxon>Gammaproteobacteria</taxon>
        <taxon>Pseudomonadales</taxon>
        <taxon>Pseudomonadaceae</taxon>
        <taxon>Pseudomonas</taxon>
    </lineage>
</organism>
<evidence type="ECO:0000256" key="2">
    <source>
        <dbReference type="SAM" id="Phobius"/>
    </source>
</evidence>
<keyword evidence="1" id="KW-0620">Polyamine biosynthesis</keyword>
<dbReference type="RefSeq" id="WP_185706056.1">
    <property type="nucleotide sequence ID" value="NZ_JAAXCY010000007.1"/>
</dbReference>
<feature type="transmembrane region" description="Helical" evidence="2">
    <location>
        <begin position="84"/>
        <end position="108"/>
    </location>
</feature>
<feature type="transmembrane region" description="Helical" evidence="2">
    <location>
        <begin position="162"/>
        <end position="185"/>
    </location>
</feature>
<feature type="transmembrane region" description="Helical" evidence="2">
    <location>
        <begin position="338"/>
        <end position="365"/>
    </location>
</feature>
<keyword evidence="2" id="KW-0812">Transmembrane</keyword>
<dbReference type="GO" id="GO:0006596">
    <property type="term" value="P:polyamine biosynthetic process"/>
    <property type="evidence" value="ECO:0007669"/>
    <property type="project" value="UniProtKB-KW"/>
</dbReference>
<feature type="transmembrane region" description="Helical" evidence="2">
    <location>
        <begin position="437"/>
        <end position="455"/>
    </location>
</feature>
<dbReference type="Gene3D" id="3.40.50.150">
    <property type="entry name" value="Vaccinia Virus protein VP39"/>
    <property type="match status" value="1"/>
</dbReference>
<reference evidence="5 6" key="1">
    <citation type="submission" date="2020-04" db="EMBL/GenBank/DDBJ databases">
        <title>Pseudomonas crami sp. nov., a novel proteolytic bacterial species isolated from cream.</title>
        <authorList>
            <person name="Hofmann K."/>
            <person name="Woller A."/>
            <person name="Huptas C."/>
            <person name="Wenning M."/>
            <person name="Scherer S."/>
            <person name="Doll E.V."/>
        </authorList>
    </citation>
    <scope>NUCLEOTIDE SEQUENCE [LARGE SCALE GENOMIC DNA]</scope>
    <source>
        <strain evidence="3 6">WS 5096</strain>
        <strain evidence="4 5">WS 5106</strain>
    </source>
</reference>